<reference evidence="6 7" key="1">
    <citation type="submission" date="2019-08" db="EMBL/GenBank/DDBJ databases">
        <title>Deep-cultivation of Planctomycetes and their phenomic and genomic characterization uncovers novel biology.</title>
        <authorList>
            <person name="Wiegand S."/>
            <person name="Jogler M."/>
            <person name="Boedeker C."/>
            <person name="Pinto D."/>
            <person name="Vollmers J."/>
            <person name="Rivas-Marin E."/>
            <person name="Kohn T."/>
            <person name="Peeters S.H."/>
            <person name="Heuer A."/>
            <person name="Rast P."/>
            <person name="Oberbeckmann S."/>
            <person name="Bunk B."/>
            <person name="Jeske O."/>
            <person name="Meyerdierks A."/>
            <person name="Storesund J.E."/>
            <person name="Kallscheuer N."/>
            <person name="Luecker S."/>
            <person name="Lage O.M."/>
            <person name="Pohl T."/>
            <person name="Merkel B.J."/>
            <person name="Hornburger P."/>
            <person name="Mueller R.-W."/>
            <person name="Bruemmer F."/>
            <person name="Labrenz M."/>
            <person name="Spormann A.M."/>
            <person name="Op den Camp H."/>
            <person name="Overmann J."/>
            <person name="Amann R."/>
            <person name="Jetten M.S.M."/>
            <person name="Mascher T."/>
            <person name="Medema M.H."/>
            <person name="Devos D.P."/>
            <person name="Kaster A.-K."/>
            <person name="Ovreas L."/>
            <person name="Rohde M."/>
            <person name="Galperin M.Y."/>
            <person name="Jogler C."/>
        </authorList>
    </citation>
    <scope>NUCLEOTIDE SEQUENCE [LARGE SCALE GENOMIC DNA]</scope>
    <source>
        <strain evidence="6 7">OJF2</strain>
    </source>
</reference>
<protein>
    <submittedName>
        <fullName evidence="6">Methicillin resistance regulatory protein MecI</fullName>
    </submittedName>
</protein>
<name>A0A5B9W8V8_9BACT</name>
<evidence type="ECO:0000313" key="7">
    <source>
        <dbReference type="Proteomes" id="UP000324233"/>
    </source>
</evidence>
<dbReference type="GO" id="GO:0045892">
    <property type="term" value="P:negative regulation of DNA-templated transcription"/>
    <property type="evidence" value="ECO:0007669"/>
    <property type="project" value="InterPro"/>
</dbReference>
<dbReference type="Gene3D" id="1.10.10.10">
    <property type="entry name" value="Winged helix-like DNA-binding domain superfamily/Winged helix DNA-binding domain"/>
    <property type="match status" value="1"/>
</dbReference>
<dbReference type="InterPro" id="IPR036388">
    <property type="entry name" value="WH-like_DNA-bd_sf"/>
</dbReference>
<proteinExistence type="inferred from homology"/>
<dbReference type="AlphaFoldDB" id="A0A5B9W8V8"/>
<evidence type="ECO:0000256" key="1">
    <source>
        <dbReference type="ARBA" id="ARBA00011046"/>
    </source>
</evidence>
<dbReference type="RefSeq" id="WP_148596374.1">
    <property type="nucleotide sequence ID" value="NZ_CP042997.1"/>
</dbReference>
<dbReference type="Gene3D" id="1.10.4040.10">
    <property type="entry name" value="Penicillinase repressor domain"/>
    <property type="match status" value="1"/>
</dbReference>
<dbReference type="GO" id="GO:0003677">
    <property type="term" value="F:DNA binding"/>
    <property type="evidence" value="ECO:0007669"/>
    <property type="project" value="UniProtKB-KW"/>
</dbReference>
<accession>A0A5B9W8V8</accession>
<comment type="similarity">
    <text evidence="1">Belongs to the BlaI transcriptional regulatory family.</text>
</comment>
<dbReference type="PIRSF" id="PIRSF019455">
    <property type="entry name" value="CopR_AtkY"/>
    <property type="match status" value="1"/>
</dbReference>
<sequence length="136" mass="15127">MARNASDALTEREAEVMDALWRLGEATAEQVREAVPGAPHDSTVRTMLRILEAKGYVSHEARGKVYVYRAAVDRSKAQRQAVRGLLARFFGGSAEDLVLRLIEDESLTQEQLDKLRDAAQPAADPPSKRRKKGDRP</sequence>
<evidence type="ECO:0000256" key="2">
    <source>
        <dbReference type="ARBA" id="ARBA00023015"/>
    </source>
</evidence>
<evidence type="ECO:0000256" key="4">
    <source>
        <dbReference type="ARBA" id="ARBA00023163"/>
    </source>
</evidence>
<evidence type="ECO:0000313" key="6">
    <source>
        <dbReference type="EMBL" id="QEH36714.1"/>
    </source>
</evidence>
<feature type="region of interest" description="Disordered" evidence="5">
    <location>
        <begin position="112"/>
        <end position="136"/>
    </location>
</feature>
<organism evidence="6 7">
    <name type="scientific">Aquisphaera giovannonii</name>
    <dbReference type="NCBI Taxonomy" id="406548"/>
    <lineage>
        <taxon>Bacteria</taxon>
        <taxon>Pseudomonadati</taxon>
        <taxon>Planctomycetota</taxon>
        <taxon>Planctomycetia</taxon>
        <taxon>Isosphaerales</taxon>
        <taxon>Isosphaeraceae</taxon>
        <taxon>Aquisphaera</taxon>
    </lineage>
</organism>
<keyword evidence="4" id="KW-0804">Transcription</keyword>
<keyword evidence="2" id="KW-0805">Transcription regulation</keyword>
<dbReference type="Pfam" id="PF03965">
    <property type="entry name" value="Penicillinase_R"/>
    <property type="match status" value="1"/>
</dbReference>
<dbReference type="InterPro" id="IPR036390">
    <property type="entry name" value="WH_DNA-bd_sf"/>
</dbReference>
<dbReference type="KEGG" id="agv:OJF2_52990"/>
<keyword evidence="3" id="KW-0238">DNA-binding</keyword>
<dbReference type="SUPFAM" id="SSF46785">
    <property type="entry name" value="Winged helix' DNA-binding domain"/>
    <property type="match status" value="1"/>
</dbReference>
<dbReference type="EMBL" id="CP042997">
    <property type="protein sequence ID" value="QEH36714.1"/>
    <property type="molecule type" value="Genomic_DNA"/>
</dbReference>
<dbReference type="Proteomes" id="UP000324233">
    <property type="component" value="Chromosome"/>
</dbReference>
<gene>
    <name evidence="6" type="primary">mecI_2</name>
    <name evidence="6" type="ORF">OJF2_52990</name>
</gene>
<evidence type="ECO:0000256" key="3">
    <source>
        <dbReference type="ARBA" id="ARBA00023125"/>
    </source>
</evidence>
<dbReference type="OrthoDB" id="276583at2"/>
<dbReference type="InterPro" id="IPR005650">
    <property type="entry name" value="BlaI_family"/>
</dbReference>
<keyword evidence="7" id="KW-1185">Reference proteome</keyword>
<evidence type="ECO:0000256" key="5">
    <source>
        <dbReference type="SAM" id="MobiDB-lite"/>
    </source>
</evidence>